<evidence type="ECO:0000313" key="2">
    <source>
        <dbReference type="Proteomes" id="UP001168216"/>
    </source>
</evidence>
<name>A0AAW7HWI3_9GAMM</name>
<organism evidence="1 2">
    <name type="scientific">Aeromonas bestiarum</name>
    <dbReference type="NCBI Taxonomy" id="105751"/>
    <lineage>
        <taxon>Bacteria</taxon>
        <taxon>Pseudomonadati</taxon>
        <taxon>Pseudomonadota</taxon>
        <taxon>Gammaproteobacteria</taxon>
        <taxon>Aeromonadales</taxon>
        <taxon>Aeromonadaceae</taxon>
        <taxon>Aeromonas</taxon>
    </lineage>
</organism>
<proteinExistence type="predicted"/>
<gene>
    <name evidence="1" type="ORF">OB959_10690</name>
</gene>
<dbReference type="RefSeq" id="WP_290021933.1">
    <property type="nucleotide sequence ID" value="NZ_JAOPLV010000004.1"/>
</dbReference>
<comment type="caution">
    <text evidence="1">The sequence shown here is derived from an EMBL/GenBank/DDBJ whole genome shotgun (WGS) entry which is preliminary data.</text>
</comment>
<dbReference type="Proteomes" id="UP001168216">
    <property type="component" value="Unassembled WGS sequence"/>
</dbReference>
<accession>A0AAW7HWI3</accession>
<sequence length="264" mass="30204">MKNMLCIVFFIFTFSGEAACENIRFNEVRKGVDSIIYDISSIILTSEGRAFFHNIPLDKCKSKKFIINGDKAISYASYDGFQYISYLDRKGEVHTGWVDSARITKKEKLPEHLNIKKSDFAIHFNGYEIKVGSDYSNIIGAFNGITEMDSGNDFVDVFKNIDGIDYKFYPHDFGFIYIESSNLNYNKLKRDFDDYRITKVILKRDVGFSSRGIYVGSKMLDVVKVYGVPVSKKDGAFTYISDNYMMKFLGSEVVNEIEISINPI</sequence>
<protein>
    <submittedName>
        <fullName evidence="1">Uncharacterized protein</fullName>
    </submittedName>
</protein>
<reference evidence="1" key="1">
    <citation type="submission" date="2023-08" db="EMBL/GenBank/DDBJ databases">
        <title>WGS of Aeromonas isolates.</title>
        <authorList>
            <person name="Lee H."/>
        </authorList>
    </citation>
    <scope>NUCLEOTIDE SEQUENCE</scope>
    <source>
        <strain evidence="1">SL22</strain>
    </source>
</reference>
<dbReference type="AlphaFoldDB" id="A0AAW7HWI3"/>
<dbReference type="EMBL" id="JAOPLV010000004">
    <property type="protein sequence ID" value="MDM5140266.1"/>
    <property type="molecule type" value="Genomic_DNA"/>
</dbReference>
<evidence type="ECO:0000313" key="1">
    <source>
        <dbReference type="EMBL" id="MDM5140266.1"/>
    </source>
</evidence>